<evidence type="ECO:0000313" key="8">
    <source>
        <dbReference type="EMBL" id="MEW9308161.1"/>
    </source>
</evidence>
<dbReference type="RefSeq" id="WP_367625351.1">
    <property type="nucleotide sequence ID" value="NZ_JBFNQD010000008.1"/>
</dbReference>
<evidence type="ECO:0000256" key="7">
    <source>
        <dbReference type="SAM" id="Phobius"/>
    </source>
</evidence>
<dbReference type="PANTHER" id="PTHR30509">
    <property type="entry name" value="P-HYDROXYBENZOIC ACID EFFLUX PUMP SUBUNIT-RELATED"/>
    <property type="match status" value="1"/>
</dbReference>
<dbReference type="PANTHER" id="PTHR30509:SF9">
    <property type="entry name" value="MULTIDRUG RESISTANCE PROTEIN MDTO"/>
    <property type="match status" value="1"/>
</dbReference>
<name>A0ABV3PR74_9HYPH</name>
<feature type="transmembrane region" description="Helical" evidence="7">
    <location>
        <begin position="99"/>
        <end position="117"/>
    </location>
</feature>
<feature type="transmembrane region" description="Helical" evidence="7">
    <location>
        <begin position="477"/>
        <end position="493"/>
    </location>
</feature>
<evidence type="ECO:0000256" key="3">
    <source>
        <dbReference type="ARBA" id="ARBA00022475"/>
    </source>
</evidence>
<dbReference type="InterPro" id="IPR006726">
    <property type="entry name" value="PHBA_efflux_AaeB/fusaric-R"/>
</dbReference>
<keyword evidence="5 7" id="KW-1133">Transmembrane helix</keyword>
<evidence type="ECO:0000256" key="6">
    <source>
        <dbReference type="ARBA" id="ARBA00023136"/>
    </source>
</evidence>
<accession>A0ABV3PR74</accession>
<comment type="subcellular location">
    <subcellularLocation>
        <location evidence="1">Cell membrane</location>
        <topology evidence="1">Multi-pass membrane protein</topology>
    </subcellularLocation>
</comment>
<feature type="transmembrane region" description="Helical" evidence="7">
    <location>
        <begin position="74"/>
        <end position="93"/>
    </location>
</feature>
<feature type="transmembrane region" description="Helical" evidence="7">
    <location>
        <begin position="124"/>
        <end position="142"/>
    </location>
</feature>
<evidence type="ECO:0000256" key="2">
    <source>
        <dbReference type="ARBA" id="ARBA00022448"/>
    </source>
</evidence>
<organism evidence="8 9">
    <name type="scientific">Labrys neptuniae</name>
    <dbReference type="NCBI Taxonomy" id="376174"/>
    <lineage>
        <taxon>Bacteria</taxon>
        <taxon>Pseudomonadati</taxon>
        <taxon>Pseudomonadota</taxon>
        <taxon>Alphaproteobacteria</taxon>
        <taxon>Hyphomicrobiales</taxon>
        <taxon>Xanthobacteraceae</taxon>
        <taxon>Labrys</taxon>
    </lineage>
</organism>
<proteinExistence type="predicted"/>
<dbReference type="Pfam" id="PF04632">
    <property type="entry name" value="FUSC"/>
    <property type="match status" value="1"/>
</dbReference>
<keyword evidence="9" id="KW-1185">Reference proteome</keyword>
<evidence type="ECO:0000256" key="5">
    <source>
        <dbReference type="ARBA" id="ARBA00022989"/>
    </source>
</evidence>
<feature type="transmembrane region" description="Helical" evidence="7">
    <location>
        <begin position="26"/>
        <end position="46"/>
    </location>
</feature>
<reference evidence="8 9" key="1">
    <citation type="submission" date="2024-07" db="EMBL/GenBank/DDBJ databases">
        <title>Description of Labrys sedimenti sp. nov., isolated from a diclofenac-degrading enrichment culture.</title>
        <authorList>
            <person name="Tancsics A."/>
            <person name="Csepanyi A."/>
        </authorList>
    </citation>
    <scope>NUCLEOTIDE SEQUENCE [LARGE SCALE GENOMIC DNA]</scope>
    <source>
        <strain evidence="8 9">LMG 23578</strain>
    </source>
</reference>
<feature type="transmembrane region" description="Helical" evidence="7">
    <location>
        <begin position="432"/>
        <end position="448"/>
    </location>
</feature>
<comment type="caution">
    <text evidence="8">The sequence shown here is derived from an EMBL/GenBank/DDBJ whole genome shotgun (WGS) entry which is preliminary data.</text>
</comment>
<feature type="transmembrane region" description="Helical" evidence="7">
    <location>
        <begin position="505"/>
        <end position="527"/>
    </location>
</feature>
<evidence type="ECO:0000256" key="4">
    <source>
        <dbReference type="ARBA" id="ARBA00022692"/>
    </source>
</evidence>
<feature type="transmembrane region" description="Helical" evidence="7">
    <location>
        <begin position="148"/>
        <end position="169"/>
    </location>
</feature>
<feature type="transmembrane region" description="Helical" evidence="7">
    <location>
        <begin position="402"/>
        <end position="420"/>
    </location>
</feature>
<dbReference type="EMBL" id="JBFNQD010000008">
    <property type="protein sequence ID" value="MEW9308161.1"/>
    <property type="molecule type" value="Genomic_DNA"/>
</dbReference>
<feature type="transmembrane region" description="Helical" evidence="7">
    <location>
        <begin position="375"/>
        <end position="396"/>
    </location>
</feature>
<dbReference type="Proteomes" id="UP001555786">
    <property type="component" value="Unassembled WGS sequence"/>
</dbReference>
<gene>
    <name evidence="8" type="ORF">ABXS05_21580</name>
</gene>
<evidence type="ECO:0000313" key="9">
    <source>
        <dbReference type="Proteomes" id="UP001555786"/>
    </source>
</evidence>
<keyword evidence="2" id="KW-0813">Transport</keyword>
<keyword evidence="4 7" id="KW-0812">Transmembrane</keyword>
<evidence type="ECO:0000256" key="1">
    <source>
        <dbReference type="ARBA" id="ARBA00004651"/>
    </source>
</evidence>
<sequence>MPRSNFLPARPSFSLPHLAMPPRADWVFAFRTTAVGLVALAIAYALGLEQPQWAMMTVYIVSQPVAGMVLAKGLFRLAGTLIGALASVAMVKLTGSEHLFFLGLLAAWIGLCTFVASTLRNPEAYGAVLAGYTAAIIGLPAFDNPHLVNELAVARCIEIMLGIVCAGLASRFLLPQLARDVLVERAGASLRDIARYGAGAIGGTAKAELDTRYQRLIVDIEALAGMRAYARLEAPSLVTHGRMARHTIGHMLSAISAVHTLLAHASAPDSSWRPLLNRIRTMLDGIAQGDWLTQDVRPWLRQIEEFCRESEAMRGAPLQPHEDRAAAAARITLLIEFLTAIRQVLEGLAALRLRAPDPPGQWKLPALTIDRDYEVAAVNAIRAAIATTIVTAYWIATRWADLAGAAVMVAVMSSLFATMPNPLRSAWDFLKGTAYSVPFAFLVGQLMLPHLPGLPWLLALIGLVLLPAALGMANPRFTPIATAFAINFLLFLNPRQPMVAEPWLFMNAAIAVLGGGLLSLAVFAVVLPRRPQSVVERVVEAFRADLTRLCLHERLPKPSAFESLAYDRINQLMAPLERVGSKGQYVLDGSLAAVTMGLEILRLRRFLREGLIEPDHAAAVSEMLVRVAGLLAIRIPHAKLLRDMIVSLRGLAAEIVKETSPNAHLQAAASLRVIALALEDHPLYF</sequence>
<keyword evidence="6 7" id="KW-0472">Membrane</keyword>
<keyword evidence="3" id="KW-1003">Cell membrane</keyword>
<protein>
    <submittedName>
        <fullName evidence="8">FUSC family protein</fullName>
    </submittedName>
</protein>